<dbReference type="GO" id="GO:0005886">
    <property type="term" value="C:plasma membrane"/>
    <property type="evidence" value="ECO:0007669"/>
    <property type="project" value="UniProtKB-SubCell"/>
</dbReference>
<evidence type="ECO:0000256" key="9">
    <source>
        <dbReference type="SAM" id="Phobius"/>
    </source>
</evidence>
<dbReference type="KEGG" id="wgl:WIGMOR_0143"/>
<organism evidence="10 11">
    <name type="scientific">Wigglesworthia glossinidia endosymbiont of Glossina morsitans morsitans</name>
    <name type="common">Yale colony</name>
    <dbReference type="NCBI Taxonomy" id="1142511"/>
    <lineage>
        <taxon>Bacteria</taxon>
        <taxon>Pseudomonadati</taxon>
        <taxon>Pseudomonadota</taxon>
        <taxon>Gammaproteobacteria</taxon>
        <taxon>Enterobacterales</taxon>
        <taxon>Erwiniaceae</taxon>
        <taxon>Wigglesworthia</taxon>
    </lineage>
</organism>
<evidence type="ECO:0000256" key="4">
    <source>
        <dbReference type="ARBA" id="ARBA00022692"/>
    </source>
</evidence>
<dbReference type="eggNOG" id="COG2891">
    <property type="taxonomic scope" value="Bacteria"/>
</dbReference>
<evidence type="ECO:0000256" key="5">
    <source>
        <dbReference type="ARBA" id="ARBA00022960"/>
    </source>
</evidence>
<feature type="transmembrane region" description="Helical" evidence="9">
    <location>
        <begin position="6"/>
        <end position="25"/>
    </location>
</feature>
<evidence type="ECO:0000313" key="11">
    <source>
        <dbReference type="Proteomes" id="UP000009061"/>
    </source>
</evidence>
<comment type="similarity">
    <text evidence="2 8">Belongs to the MreD family.</text>
</comment>
<dbReference type="HOGENOM" id="CLU_119315_0_1_6"/>
<feature type="transmembrane region" description="Helical" evidence="9">
    <location>
        <begin position="104"/>
        <end position="124"/>
    </location>
</feature>
<protein>
    <recommendedName>
        <fullName evidence="8">Rod shape-determining protein MreD</fullName>
    </recommendedName>
</protein>
<dbReference type="Proteomes" id="UP000009061">
    <property type="component" value="Chromosome"/>
</dbReference>
<proteinExistence type="inferred from homology"/>
<reference evidence="10 11" key="1">
    <citation type="journal article" date="2012" name="MBio">
        <title>Insight into the transmission biology and species-specific functional capabilities of tsetse (Diptera: glossinidae) obligate symbiont wigglesworthia.</title>
        <authorList>
            <person name="Rio R.V."/>
            <person name="Symula R.E."/>
            <person name="Wang J."/>
            <person name="Lohs C."/>
            <person name="Wu Y.N."/>
            <person name="Snyder A.K."/>
            <person name="Bjornson R.D."/>
            <person name="Oshima K."/>
            <person name="Biehl B.S."/>
            <person name="Perna N.T."/>
            <person name="Hattori M."/>
            <person name="Aksoy S."/>
        </authorList>
    </citation>
    <scope>NUCLEOTIDE SEQUENCE [LARGE SCALE GENOMIC DNA]</scope>
    <source>
        <strain evidence="10">WGM</strain>
    </source>
</reference>
<dbReference type="AlphaFoldDB" id="H6Q4D6"/>
<keyword evidence="7 8" id="KW-0472">Membrane</keyword>
<evidence type="ECO:0000256" key="7">
    <source>
        <dbReference type="ARBA" id="ARBA00023136"/>
    </source>
</evidence>
<keyword evidence="11" id="KW-1185">Reference proteome</keyword>
<dbReference type="InterPro" id="IPR026034">
    <property type="entry name" value="MreD_proteobac"/>
</dbReference>
<keyword evidence="4 9" id="KW-0812">Transmembrane</keyword>
<dbReference type="InterPro" id="IPR007227">
    <property type="entry name" value="Cell_shape_determining_MreD"/>
</dbReference>
<comment type="subcellular location">
    <subcellularLocation>
        <location evidence="8">Cell inner membrane</location>
    </subcellularLocation>
    <subcellularLocation>
        <location evidence="1">Cell membrane</location>
        <topology evidence="1">Multi-pass membrane protein</topology>
    </subcellularLocation>
</comment>
<dbReference type="PANTHER" id="PTHR37484">
    <property type="entry name" value="ROD SHAPE-DETERMINING PROTEIN MRED"/>
    <property type="match status" value="1"/>
</dbReference>
<keyword evidence="5 8" id="KW-0133">Cell shape</keyword>
<feature type="transmembrane region" description="Helical" evidence="9">
    <location>
        <begin position="144"/>
        <end position="162"/>
    </location>
</feature>
<accession>H6Q4D6</accession>
<keyword evidence="3 8" id="KW-1003">Cell membrane</keyword>
<name>H6Q4D6_WIGGL</name>
<keyword evidence="8" id="KW-0997">Cell inner membrane</keyword>
<dbReference type="OrthoDB" id="6647425at2"/>
<dbReference type="NCBIfam" id="TIGR03426">
    <property type="entry name" value="shape_MreD"/>
    <property type="match status" value="1"/>
</dbReference>
<evidence type="ECO:0000256" key="3">
    <source>
        <dbReference type="ARBA" id="ARBA00022475"/>
    </source>
</evidence>
<dbReference type="PANTHER" id="PTHR37484:SF1">
    <property type="entry name" value="ROD SHAPE-DETERMINING PROTEIN MRED"/>
    <property type="match status" value="1"/>
</dbReference>
<comment type="function">
    <text evidence="8">Involved in formation of the rod shape of the cell. May also contribute to regulation of formation of penicillin-binding proteins.</text>
</comment>
<evidence type="ECO:0000256" key="6">
    <source>
        <dbReference type="ARBA" id="ARBA00022989"/>
    </source>
</evidence>
<sequence length="165" mass="19645">MKNVYFLHTCIAYILFLIAFILQSIPWPQNIYFLKPSWVYLVYSCLVVIFPEKVNIGTGFTLGIILDLFVGSKLGIQAFLLTILSYLIIIKLQWFRKVSLFKKTCLMSFFLFLIKFIIFSYIYLTNYITFQISYFGNILTDIVLWPWIFAVIKKIFVFFKIINRY</sequence>
<dbReference type="EMBL" id="CP003315">
    <property type="protein sequence ID" value="AFA40996.1"/>
    <property type="molecule type" value="Genomic_DNA"/>
</dbReference>
<dbReference type="STRING" id="1142511.WIGMOR_0143"/>
<gene>
    <name evidence="10" type="primary">mreD</name>
    <name evidence="10" type="ORF">WIGMOR_0143</name>
</gene>
<evidence type="ECO:0000313" key="10">
    <source>
        <dbReference type="EMBL" id="AFA40996.1"/>
    </source>
</evidence>
<evidence type="ECO:0000256" key="2">
    <source>
        <dbReference type="ARBA" id="ARBA00007776"/>
    </source>
</evidence>
<dbReference type="Pfam" id="PF04093">
    <property type="entry name" value="MreD"/>
    <property type="match status" value="1"/>
</dbReference>
<dbReference type="PIRSF" id="PIRSF018472">
    <property type="entry name" value="MreD_proteobac"/>
    <property type="match status" value="1"/>
</dbReference>
<feature type="transmembrane region" description="Helical" evidence="9">
    <location>
        <begin position="74"/>
        <end position="92"/>
    </location>
</feature>
<evidence type="ECO:0000256" key="8">
    <source>
        <dbReference type="PIRNR" id="PIRNR018472"/>
    </source>
</evidence>
<dbReference type="RefSeq" id="WP_014353935.1">
    <property type="nucleotide sequence ID" value="NC_016893.1"/>
</dbReference>
<evidence type="ECO:0000256" key="1">
    <source>
        <dbReference type="ARBA" id="ARBA00004651"/>
    </source>
</evidence>
<keyword evidence="6 9" id="KW-1133">Transmembrane helix</keyword>
<dbReference type="GO" id="GO:0008360">
    <property type="term" value="P:regulation of cell shape"/>
    <property type="evidence" value="ECO:0007669"/>
    <property type="project" value="UniProtKB-UniRule"/>
</dbReference>